<name>A0A8H4ZK72_9HYPO</name>
<evidence type="ECO:0000313" key="1">
    <source>
        <dbReference type="EMBL" id="KAF5247230.1"/>
    </source>
</evidence>
<proteinExistence type="predicted"/>
<evidence type="ECO:0000313" key="2">
    <source>
        <dbReference type="Proteomes" id="UP000573603"/>
    </source>
</evidence>
<dbReference type="EMBL" id="JABEVY010000142">
    <property type="protein sequence ID" value="KAF5247230.1"/>
    <property type="molecule type" value="Genomic_DNA"/>
</dbReference>
<protein>
    <submittedName>
        <fullName evidence="1">Uncharacterized protein</fullName>
    </submittedName>
</protein>
<gene>
    <name evidence="1" type="ORF">FANTH_6487</name>
</gene>
<accession>A0A8H4ZK72</accession>
<organism evidence="1 2">
    <name type="scientific">Fusarium anthophilum</name>
    <dbReference type="NCBI Taxonomy" id="48485"/>
    <lineage>
        <taxon>Eukaryota</taxon>
        <taxon>Fungi</taxon>
        <taxon>Dikarya</taxon>
        <taxon>Ascomycota</taxon>
        <taxon>Pezizomycotina</taxon>
        <taxon>Sordariomycetes</taxon>
        <taxon>Hypocreomycetidae</taxon>
        <taxon>Hypocreales</taxon>
        <taxon>Nectriaceae</taxon>
        <taxon>Fusarium</taxon>
        <taxon>Fusarium fujikuroi species complex</taxon>
    </lineage>
</organism>
<keyword evidence="2" id="KW-1185">Reference proteome</keyword>
<reference evidence="1 2" key="1">
    <citation type="journal article" date="2020" name="BMC Genomics">
        <title>Correction to: Identification and distribution of gene clusters required for synthesis of sphingolipid metabolism inhibitors in diverse species of the filamentous fungus Fusarium.</title>
        <authorList>
            <person name="Kim H.S."/>
            <person name="Lohmar J.M."/>
            <person name="Busman M."/>
            <person name="Brown D.W."/>
            <person name="Naumann T.A."/>
            <person name="Divon H.H."/>
            <person name="Lysoe E."/>
            <person name="Uhlig S."/>
            <person name="Proctor R.H."/>
        </authorList>
    </citation>
    <scope>NUCLEOTIDE SEQUENCE [LARGE SCALE GENOMIC DNA]</scope>
    <source>
        <strain evidence="1 2">NRRL 25214</strain>
    </source>
</reference>
<dbReference type="AlphaFoldDB" id="A0A8H4ZK72"/>
<comment type="caution">
    <text evidence="1">The sequence shown here is derived from an EMBL/GenBank/DDBJ whole genome shotgun (WGS) entry which is preliminary data.</text>
</comment>
<dbReference type="Proteomes" id="UP000573603">
    <property type="component" value="Unassembled WGS sequence"/>
</dbReference>
<sequence length="312" mass="33843">MALNIAPSIVHNADTWNQDVTLNFLDTTGDKIFMSVNLAIACNVSVSAATYVDNQGTPTTWDAYLIGLNLSLKPSKKIRLYRVTMRVLGDVLGDAFGPDPVAETRLPSGQSESDDNDDIMLWADDNKADKFIWTTGPESVTKRQAIADGLWIQTQPDTLNNASSYTTSSEVSMGASVGFEGESPTASLDSSYTLSDSKTVEVVPVNISNQSGEGVLDIRFSINDGEQAKGNFQPYISGIFQTTDDGNFLRSMDPNVTDARVINVELIIWALPQEFATHAGSVPTTMVRNFQLRVPPLPPSQPKTARADAPFN</sequence>